<feature type="transmembrane region" description="Helical" evidence="1">
    <location>
        <begin position="329"/>
        <end position="350"/>
    </location>
</feature>
<dbReference type="EMBL" id="FNSD01000001">
    <property type="protein sequence ID" value="SEC36440.1"/>
    <property type="molecule type" value="Genomic_DNA"/>
</dbReference>
<keyword evidence="1" id="KW-0472">Membrane</keyword>
<sequence>MCDASHVDRPGRYNRLVSHANSGASVKTMKMLLPISAAALLFVPLPANSTGPLARSRWQRVLIAPQSMSQAEQCVIVDADLYAHAAPGLRDVRLVQDGIEIPYATDVSFDDRTGDAGAPPPDDRAQYETVKILPLVPTQVAGASNSGSSFVPGSLYQEDLLSAHVPVERVRLEPAPSGEARVSLRAAARMNLAQAEELRTTLGPGHAAAPFTIGANLQDEADITVMVQAAAARAKAGVSGAIISPRGAPPAAQSLVLEMRRREICYQPLSSARVRLLLGDAEAPPPRYDYALHYQPKVSPLLATMGPMQPNPDYVAPVRAQRFRMTARLRLVIAFSVAIAAFFLTAIPLLKLTKR</sequence>
<reference evidence="2 3" key="1">
    <citation type="submission" date="2016-10" db="EMBL/GenBank/DDBJ databases">
        <authorList>
            <person name="de Groot N.N."/>
        </authorList>
    </citation>
    <scope>NUCLEOTIDE SEQUENCE [LARGE SCALE GENOMIC DNA]</scope>
    <source>
        <strain evidence="2 3">AB35.6</strain>
    </source>
</reference>
<dbReference type="Proteomes" id="UP000182409">
    <property type="component" value="Unassembled WGS sequence"/>
</dbReference>
<protein>
    <recommendedName>
        <fullName evidence="4">DUF3999 domain-containing protein</fullName>
    </recommendedName>
</protein>
<dbReference type="AlphaFoldDB" id="A0A1H4RX17"/>
<keyword evidence="1" id="KW-1133">Transmembrane helix</keyword>
<evidence type="ECO:0000256" key="1">
    <source>
        <dbReference type="SAM" id="Phobius"/>
    </source>
</evidence>
<evidence type="ECO:0000313" key="3">
    <source>
        <dbReference type="Proteomes" id="UP000182409"/>
    </source>
</evidence>
<gene>
    <name evidence="2" type="ORF">SAMN05443244_3279</name>
</gene>
<accession>A0A1H4RX17</accession>
<keyword evidence="1" id="KW-0812">Transmembrane</keyword>
<evidence type="ECO:0000313" key="2">
    <source>
        <dbReference type="EMBL" id="SEC36440.1"/>
    </source>
</evidence>
<proteinExistence type="predicted"/>
<name>A0A1H4RX17_9BACT</name>
<evidence type="ECO:0008006" key="4">
    <source>
        <dbReference type="Google" id="ProtNLM"/>
    </source>
</evidence>
<organism evidence="2 3">
    <name type="scientific">Terriglobus roseus</name>
    <dbReference type="NCBI Taxonomy" id="392734"/>
    <lineage>
        <taxon>Bacteria</taxon>
        <taxon>Pseudomonadati</taxon>
        <taxon>Acidobacteriota</taxon>
        <taxon>Terriglobia</taxon>
        <taxon>Terriglobales</taxon>
        <taxon>Acidobacteriaceae</taxon>
        <taxon>Terriglobus</taxon>
    </lineage>
</organism>